<feature type="domain" description="EF-hand" evidence="8">
    <location>
        <begin position="249"/>
        <end position="273"/>
    </location>
</feature>
<feature type="transmembrane region" description="Helical" evidence="7">
    <location>
        <begin position="225"/>
        <end position="248"/>
    </location>
</feature>
<keyword evidence="7" id="KW-0812">Transmembrane</keyword>
<sequence length="300" mass="33418">MEDFSITWRVGGTNTTQNIRTEQPVSNSNGTETMRNFLSVSAEKWQTYVPFSCEAKHPCARQSRKELISKSKDPKLPTVEILPLSDWEALGSNAATLRCLISGFFPSDIMVTWEKDGLGVPSSDYVISPVYRYSGSSTYSTSSRLNISITEQDQESTYTCVVKHESSQELLKSNIEHVFGSLSPSRPSAVLLQGPQELVCLAYGFSPAQSISITWFLDDVREGNWLMTSTFLLLFFVSLFYGIVVTLIKFDLDGDGSITTEELRHAMTKLLGEKTLKTEVEQVVREVDRDGDGTVDFEAA</sequence>
<evidence type="ECO:0000256" key="5">
    <source>
        <dbReference type="ARBA" id="ARBA00023319"/>
    </source>
</evidence>
<evidence type="ECO:0000313" key="10">
    <source>
        <dbReference type="EMBL" id="KAJ3583258.1"/>
    </source>
</evidence>
<dbReference type="InterPro" id="IPR011992">
    <property type="entry name" value="EF-hand-dom_pair"/>
</dbReference>
<evidence type="ECO:0000256" key="1">
    <source>
        <dbReference type="ARBA" id="ARBA00022723"/>
    </source>
</evidence>
<dbReference type="PROSITE" id="PS00018">
    <property type="entry name" value="EF_HAND_1"/>
    <property type="match status" value="1"/>
</dbReference>
<name>A0A9Q0I348_9TELE</name>
<keyword evidence="11" id="KW-1185">Reference proteome</keyword>
<evidence type="ECO:0000313" key="11">
    <source>
        <dbReference type="Proteomes" id="UP001148018"/>
    </source>
</evidence>
<dbReference type="PROSITE" id="PS50222">
    <property type="entry name" value="EF_HAND_2"/>
    <property type="match status" value="2"/>
</dbReference>
<keyword evidence="2" id="KW-0677">Repeat</keyword>
<organism evidence="10 11">
    <name type="scientific">Muraenolepis orangiensis</name>
    <name type="common">Patagonian moray cod</name>
    <dbReference type="NCBI Taxonomy" id="630683"/>
    <lineage>
        <taxon>Eukaryota</taxon>
        <taxon>Metazoa</taxon>
        <taxon>Chordata</taxon>
        <taxon>Craniata</taxon>
        <taxon>Vertebrata</taxon>
        <taxon>Euteleostomi</taxon>
        <taxon>Actinopterygii</taxon>
        <taxon>Neopterygii</taxon>
        <taxon>Teleostei</taxon>
        <taxon>Neoteleostei</taxon>
        <taxon>Acanthomorphata</taxon>
        <taxon>Zeiogadaria</taxon>
        <taxon>Gadariae</taxon>
        <taxon>Gadiformes</taxon>
        <taxon>Muraenolepidoidei</taxon>
        <taxon>Muraenolepididae</taxon>
        <taxon>Muraenolepis</taxon>
    </lineage>
</organism>
<dbReference type="InterPro" id="IPR013783">
    <property type="entry name" value="Ig-like_fold"/>
</dbReference>
<dbReference type="InterPro" id="IPR003597">
    <property type="entry name" value="Ig_C1-set"/>
</dbReference>
<feature type="domain" description="Ig-like" evidence="9">
    <location>
        <begin position="77"/>
        <end position="176"/>
    </location>
</feature>
<dbReference type="FunFam" id="1.10.238.10:FF:000003">
    <property type="entry name" value="Calmodulin A"/>
    <property type="match status" value="1"/>
</dbReference>
<dbReference type="EMBL" id="JANIIK010000482">
    <property type="protein sequence ID" value="KAJ3583258.1"/>
    <property type="molecule type" value="Genomic_DNA"/>
</dbReference>
<dbReference type="InterPro" id="IPR002048">
    <property type="entry name" value="EF_hand_dom"/>
</dbReference>
<dbReference type="AlphaFoldDB" id="A0A9Q0I348"/>
<dbReference type="InterPro" id="IPR050380">
    <property type="entry name" value="Immune_Resp_Modulators"/>
</dbReference>
<evidence type="ECO:0000256" key="6">
    <source>
        <dbReference type="SAM" id="MobiDB-lite"/>
    </source>
</evidence>
<dbReference type="InterPro" id="IPR007110">
    <property type="entry name" value="Ig-like_dom"/>
</dbReference>
<dbReference type="PROSITE" id="PS50835">
    <property type="entry name" value="IG_LIKE"/>
    <property type="match status" value="1"/>
</dbReference>
<accession>A0A9Q0I348</accession>
<evidence type="ECO:0000256" key="7">
    <source>
        <dbReference type="SAM" id="Phobius"/>
    </source>
</evidence>
<evidence type="ECO:0000259" key="9">
    <source>
        <dbReference type="PROSITE" id="PS50835"/>
    </source>
</evidence>
<dbReference type="InterPro" id="IPR003006">
    <property type="entry name" value="Ig/MHC_CS"/>
</dbReference>
<dbReference type="PANTHER" id="PTHR23411">
    <property type="entry name" value="TAPASIN"/>
    <property type="match status" value="1"/>
</dbReference>
<dbReference type="PROSITE" id="PS00290">
    <property type="entry name" value="IG_MHC"/>
    <property type="match status" value="1"/>
</dbReference>
<evidence type="ECO:0000256" key="2">
    <source>
        <dbReference type="ARBA" id="ARBA00022737"/>
    </source>
</evidence>
<evidence type="ECO:0000256" key="4">
    <source>
        <dbReference type="ARBA" id="ARBA00023157"/>
    </source>
</evidence>
<dbReference type="SMART" id="SM00407">
    <property type="entry name" value="IGc1"/>
    <property type="match status" value="2"/>
</dbReference>
<feature type="domain" description="EF-hand" evidence="8">
    <location>
        <begin position="275"/>
        <end position="300"/>
    </location>
</feature>
<dbReference type="SUPFAM" id="SSF47473">
    <property type="entry name" value="EF-hand"/>
    <property type="match status" value="1"/>
</dbReference>
<keyword evidence="5" id="KW-0393">Immunoglobulin domain</keyword>
<keyword evidence="7" id="KW-0472">Membrane</keyword>
<dbReference type="GO" id="GO:0005509">
    <property type="term" value="F:calcium ion binding"/>
    <property type="evidence" value="ECO:0007669"/>
    <property type="project" value="InterPro"/>
</dbReference>
<dbReference type="Gene3D" id="2.60.40.10">
    <property type="entry name" value="Immunoglobulins"/>
    <property type="match status" value="2"/>
</dbReference>
<dbReference type="Gene3D" id="1.10.238.10">
    <property type="entry name" value="EF-hand"/>
    <property type="match status" value="1"/>
</dbReference>
<evidence type="ECO:0000259" key="8">
    <source>
        <dbReference type="PROSITE" id="PS50222"/>
    </source>
</evidence>
<gene>
    <name evidence="10" type="ORF">NHX12_034135</name>
</gene>
<comment type="caution">
    <text evidence="10">The sequence shown here is derived from an EMBL/GenBank/DDBJ whole genome shotgun (WGS) entry which is preliminary data.</text>
</comment>
<keyword evidence="1" id="KW-0479">Metal-binding</keyword>
<dbReference type="FunFam" id="2.60.40.10:FF:000283">
    <property type="entry name" value="Immunoglobulin kappa constant"/>
    <property type="match status" value="1"/>
</dbReference>
<keyword evidence="4" id="KW-1015">Disulfide bond</keyword>
<feature type="region of interest" description="Disordered" evidence="6">
    <location>
        <begin position="13"/>
        <end position="32"/>
    </location>
</feature>
<reference evidence="10" key="1">
    <citation type="submission" date="2022-07" db="EMBL/GenBank/DDBJ databases">
        <title>Chromosome-level genome of Muraenolepis orangiensis.</title>
        <authorList>
            <person name="Kim J."/>
        </authorList>
    </citation>
    <scope>NUCLEOTIDE SEQUENCE</scope>
    <source>
        <strain evidence="10">KU_S4_2022</strain>
        <tissue evidence="10">Muscle</tissue>
    </source>
</reference>
<dbReference type="Pfam" id="PF07654">
    <property type="entry name" value="C1-set"/>
    <property type="match status" value="2"/>
</dbReference>
<keyword evidence="3" id="KW-0106">Calcium</keyword>
<dbReference type="Proteomes" id="UP001148018">
    <property type="component" value="Unassembled WGS sequence"/>
</dbReference>
<dbReference type="InterPro" id="IPR036179">
    <property type="entry name" value="Ig-like_dom_sf"/>
</dbReference>
<dbReference type="InterPro" id="IPR018247">
    <property type="entry name" value="EF_Hand_1_Ca_BS"/>
</dbReference>
<protein>
    <submittedName>
        <fullName evidence="10">Uncharacterized protein</fullName>
    </submittedName>
</protein>
<dbReference type="Pfam" id="PF13499">
    <property type="entry name" value="EF-hand_7"/>
    <property type="match status" value="1"/>
</dbReference>
<evidence type="ECO:0000256" key="3">
    <source>
        <dbReference type="ARBA" id="ARBA00022837"/>
    </source>
</evidence>
<dbReference type="OrthoDB" id="9945861at2759"/>
<keyword evidence="7" id="KW-1133">Transmembrane helix</keyword>
<dbReference type="SUPFAM" id="SSF48726">
    <property type="entry name" value="Immunoglobulin"/>
    <property type="match status" value="3"/>
</dbReference>
<dbReference type="CDD" id="cd00051">
    <property type="entry name" value="EFh"/>
    <property type="match status" value="1"/>
</dbReference>
<proteinExistence type="predicted"/>